<dbReference type="RefSeq" id="WP_242625397.1">
    <property type="nucleotide sequence ID" value="NZ_SHKY01000002.1"/>
</dbReference>
<proteinExistence type="predicted"/>
<dbReference type="InterPro" id="IPR013403">
    <property type="entry name" value="CRISPR-assoc_prot_Csb1/Cas7u"/>
</dbReference>
<evidence type="ECO:0000313" key="1">
    <source>
        <dbReference type="EMBL" id="RZU46647.1"/>
    </source>
</evidence>
<evidence type="ECO:0000313" key="2">
    <source>
        <dbReference type="Proteomes" id="UP000292564"/>
    </source>
</evidence>
<dbReference type="NCBIfam" id="TIGR02570">
    <property type="entry name" value="cas7_GSU0053"/>
    <property type="match status" value="1"/>
</dbReference>
<keyword evidence="2" id="KW-1185">Reference proteome</keyword>
<dbReference type="AlphaFoldDB" id="A0A4Q7Z817"/>
<dbReference type="Proteomes" id="UP000292564">
    <property type="component" value="Unassembled WGS sequence"/>
</dbReference>
<reference evidence="1 2" key="1">
    <citation type="submission" date="2019-02" db="EMBL/GenBank/DDBJ databases">
        <title>Sequencing the genomes of 1000 actinobacteria strains.</title>
        <authorList>
            <person name="Klenk H.-P."/>
        </authorList>
    </citation>
    <scope>NUCLEOTIDE SEQUENCE [LARGE SCALE GENOMIC DNA]</scope>
    <source>
        <strain evidence="1 2">DSM 45162</strain>
    </source>
</reference>
<organism evidence="1 2">
    <name type="scientific">Krasilnikovia cinnamomea</name>
    <dbReference type="NCBI Taxonomy" id="349313"/>
    <lineage>
        <taxon>Bacteria</taxon>
        <taxon>Bacillati</taxon>
        <taxon>Actinomycetota</taxon>
        <taxon>Actinomycetes</taxon>
        <taxon>Micromonosporales</taxon>
        <taxon>Micromonosporaceae</taxon>
        <taxon>Krasilnikovia</taxon>
    </lineage>
</organism>
<comment type="caution">
    <text evidence="1">The sequence shown here is derived from an EMBL/GenBank/DDBJ whole genome shotgun (WGS) entry which is preliminary data.</text>
</comment>
<protein>
    <submittedName>
        <fullName evidence="1">CRISPR-associated Csx4 family protein</fullName>
    </submittedName>
</protein>
<gene>
    <name evidence="1" type="ORF">EV385_6723</name>
</gene>
<sequence>MASLADRLVSAVGDDRREAGFVMRASYQPVGGPGGRLMPPTFPPPTKGALPVYLMEPRRYQDAVRESVVLDQVPSQANRVEQALLTATRAGRVALPLLQLEAKVNGGLEVLTSLDFPHRYADAYLRDSQLDGVRFHDSELGRRLRAADIRDARALYRREPYSAVLGAWDSHRKGVQPRFARVYTSEMYGLDPVVGTRYGGRMDPFNLSGAAKGDKGDPDWQYVAGGEKVKGSKLSERGHGNIAPNPAIGGVTVSEVHRRGWVSFAGLERLGFGDASPQAAQLARATLAALAVAGDRLAFGRPSLMLRSGCDLTRVQETLGFELDGGELEPVQVSAAEALAAFVELRDRTADAGIVMDSDVVALEPAPQLAEAIRFSLTQAAPADTDTAA</sequence>
<accession>A0A4Q7Z817</accession>
<name>A0A4Q7Z817_9ACTN</name>
<dbReference type="EMBL" id="SHKY01000002">
    <property type="protein sequence ID" value="RZU46647.1"/>
    <property type="molecule type" value="Genomic_DNA"/>
</dbReference>
<dbReference type="Pfam" id="PF09617">
    <property type="entry name" value="Cas_GSU0053"/>
    <property type="match status" value="1"/>
</dbReference>